<gene>
    <name evidence="1" type="ORF">LCGC14_0783590</name>
</gene>
<sequence length="61" mass="7369">MWKQLFAQLIIDVIKDWLSRKDNFSMKIIRQFCQAGSQGEFRELLDSPELKHFIVWRLGEK</sequence>
<protein>
    <submittedName>
        <fullName evidence="1">Uncharacterized protein</fullName>
    </submittedName>
</protein>
<accession>A0A0F9SEN2</accession>
<proteinExistence type="predicted"/>
<dbReference type="AlphaFoldDB" id="A0A0F9SEN2"/>
<dbReference type="EMBL" id="LAZR01002037">
    <property type="protein sequence ID" value="KKN35456.1"/>
    <property type="molecule type" value="Genomic_DNA"/>
</dbReference>
<reference evidence="1" key="1">
    <citation type="journal article" date="2015" name="Nature">
        <title>Complex archaea that bridge the gap between prokaryotes and eukaryotes.</title>
        <authorList>
            <person name="Spang A."/>
            <person name="Saw J.H."/>
            <person name="Jorgensen S.L."/>
            <person name="Zaremba-Niedzwiedzka K."/>
            <person name="Martijn J."/>
            <person name="Lind A.E."/>
            <person name="van Eijk R."/>
            <person name="Schleper C."/>
            <person name="Guy L."/>
            <person name="Ettema T.J."/>
        </authorList>
    </citation>
    <scope>NUCLEOTIDE SEQUENCE</scope>
</reference>
<name>A0A0F9SEN2_9ZZZZ</name>
<comment type="caution">
    <text evidence="1">The sequence shown here is derived from an EMBL/GenBank/DDBJ whole genome shotgun (WGS) entry which is preliminary data.</text>
</comment>
<evidence type="ECO:0000313" key="1">
    <source>
        <dbReference type="EMBL" id="KKN35456.1"/>
    </source>
</evidence>
<organism evidence="1">
    <name type="scientific">marine sediment metagenome</name>
    <dbReference type="NCBI Taxonomy" id="412755"/>
    <lineage>
        <taxon>unclassified sequences</taxon>
        <taxon>metagenomes</taxon>
        <taxon>ecological metagenomes</taxon>
    </lineage>
</organism>